<feature type="domain" description="HTH arsR-type" evidence="4">
    <location>
        <begin position="1"/>
        <end position="91"/>
    </location>
</feature>
<dbReference type="PRINTS" id="PR00778">
    <property type="entry name" value="HTHARSR"/>
</dbReference>
<dbReference type="GO" id="GO:0003700">
    <property type="term" value="F:DNA-binding transcription factor activity"/>
    <property type="evidence" value="ECO:0007669"/>
    <property type="project" value="InterPro"/>
</dbReference>
<dbReference type="InterPro" id="IPR036390">
    <property type="entry name" value="WH_DNA-bd_sf"/>
</dbReference>
<dbReference type="Pfam" id="PF01022">
    <property type="entry name" value="HTH_5"/>
    <property type="match status" value="1"/>
</dbReference>
<dbReference type="PANTHER" id="PTHR33154:SF33">
    <property type="entry name" value="TRANSCRIPTIONAL REPRESSOR SDPR"/>
    <property type="match status" value="1"/>
</dbReference>
<dbReference type="SUPFAM" id="SSF46785">
    <property type="entry name" value="Winged helix' DNA-binding domain"/>
    <property type="match status" value="1"/>
</dbReference>
<dbReference type="Proteomes" id="UP000319263">
    <property type="component" value="Chromosome"/>
</dbReference>
<dbReference type="NCBIfam" id="NF033788">
    <property type="entry name" value="HTH_metalloreg"/>
    <property type="match status" value="1"/>
</dbReference>
<reference evidence="5 6" key="1">
    <citation type="submission" date="2019-07" db="EMBL/GenBank/DDBJ databases">
        <title>Microlunatus dokdonensis sp. nov. isolated from the rhizospheric soil of the wild plant Elymus tsukushiensis.</title>
        <authorList>
            <person name="Ghim S.-Y."/>
            <person name="Hwang Y.-J."/>
            <person name="Son J.-S."/>
            <person name="Shin J.-H."/>
        </authorList>
    </citation>
    <scope>NUCLEOTIDE SEQUENCE [LARGE SCALE GENOMIC DNA]</scope>
    <source>
        <strain evidence="5 6">KUDC0627</strain>
    </source>
</reference>
<keyword evidence="3" id="KW-0804">Transcription</keyword>
<dbReference type="RefSeq" id="WP_143987565.1">
    <property type="nucleotide sequence ID" value="NZ_CP041692.1"/>
</dbReference>
<name>A0A516Q2E3_9ACTN</name>
<sequence length="111" mass="12642">MTTYQVDGWTALGDPRRREIFERLVERPRTVAELTGELPISQPAISQHLKVLREADLVGFRPDGARRVYRVKPEGIAALRADLDRFWASTLANFKQLADAEAAQRKDNDHD</sequence>
<evidence type="ECO:0000256" key="1">
    <source>
        <dbReference type="ARBA" id="ARBA00023015"/>
    </source>
</evidence>
<dbReference type="CDD" id="cd00090">
    <property type="entry name" value="HTH_ARSR"/>
    <property type="match status" value="1"/>
</dbReference>
<dbReference type="PANTHER" id="PTHR33154">
    <property type="entry name" value="TRANSCRIPTIONAL REGULATOR, ARSR FAMILY"/>
    <property type="match status" value="1"/>
</dbReference>
<evidence type="ECO:0000313" key="6">
    <source>
        <dbReference type="Proteomes" id="UP000319263"/>
    </source>
</evidence>
<keyword evidence="2" id="KW-0238">DNA-binding</keyword>
<evidence type="ECO:0000313" key="5">
    <source>
        <dbReference type="EMBL" id="QDP97607.1"/>
    </source>
</evidence>
<dbReference type="SMART" id="SM00418">
    <property type="entry name" value="HTH_ARSR"/>
    <property type="match status" value="1"/>
</dbReference>
<dbReference type="GO" id="GO:0003677">
    <property type="term" value="F:DNA binding"/>
    <property type="evidence" value="ECO:0007669"/>
    <property type="project" value="UniProtKB-KW"/>
</dbReference>
<evidence type="ECO:0000259" key="4">
    <source>
        <dbReference type="PROSITE" id="PS50987"/>
    </source>
</evidence>
<protein>
    <submittedName>
        <fullName evidence="5">Winged helix-turn-helix transcriptional regulator</fullName>
    </submittedName>
</protein>
<dbReference type="InterPro" id="IPR051081">
    <property type="entry name" value="HTH_MetalResp_TranReg"/>
</dbReference>
<dbReference type="KEGG" id="mik:FOE78_18330"/>
<dbReference type="InterPro" id="IPR011991">
    <property type="entry name" value="ArsR-like_HTH"/>
</dbReference>
<dbReference type="Gene3D" id="1.10.10.10">
    <property type="entry name" value="Winged helix-like DNA-binding domain superfamily/Winged helix DNA-binding domain"/>
    <property type="match status" value="1"/>
</dbReference>
<dbReference type="PROSITE" id="PS50987">
    <property type="entry name" value="HTH_ARSR_2"/>
    <property type="match status" value="1"/>
</dbReference>
<organism evidence="5 6">
    <name type="scientific">Microlunatus elymi</name>
    <dbReference type="NCBI Taxonomy" id="2596828"/>
    <lineage>
        <taxon>Bacteria</taxon>
        <taxon>Bacillati</taxon>
        <taxon>Actinomycetota</taxon>
        <taxon>Actinomycetes</taxon>
        <taxon>Propionibacteriales</taxon>
        <taxon>Propionibacteriaceae</taxon>
        <taxon>Microlunatus</taxon>
    </lineage>
</organism>
<dbReference type="AlphaFoldDB" id="A0A516Q2E3"/>
<keyword evidence="6" id="KW-1185">Reference proteome</keyword>
<evidence type="ECO:0000256" key="3">
    <source>
        <dbReference type="ARBA" id="ARBA00023163"/>
    </source>
</evidence>
<dbReference type="OrthoDB" id="9806976at2"/>
<proteinExistence type="predicted"/>
<evidence type="ECO:0000256" key="2">
    <source>
        <dbReference type="ARBA" id="ARBA00023125"/>
    </source>
</evidence>
<accession>A0A516Q2E3</accession>
<keyword evidence="1" id="KW-0805">Transcription regulation</keyword>
<dbReference type="InterPro" id="IPR001845">
    <property type="entry name" value="HTH_ArsR_DNA-bd_dom"/>
</dbReference>
<gene>
    <name evidence="5" type="ORF">FOE78_18330</name>
</gene>
<dbReference type="EMBL" id="CP041692">
    <property type="protein sequence ID" value="QDP97607.1"/>
    <property type="molecule type" value="Genomic_DNA"/>
</dbReference>
<dbReference type="InterPro" id="IPR036388">
    <property type="entry name" value="WH-like_DNA-bd_sf"/>
</dbReference>